<proteinExistence type="predicted"/>
<sequence>MTAPAVEVQGPLLDAVFTLDRRSRFELIGEVRLGFPTHHPQGMVFAQGLTFLSSVEILDAPRPAADPALRTPGRGRGHIFVLDSQGALIRDVVLGEDTMYHPGGIDFDGEHVWVSVAEYRAGGRSIVYTIDPSSFEVRERFRVNDHIGWIVRDPGLNLVFGGSWGSRQLHTWDSEGRMVASWANPGHFIDYQDAQLLGPGLLLCTGISVLPQENGAAFELGGLALVEPQRQRILRDIPISIFSTAGHVITRNPVTVTPAESGLHIHAAPDDGDDNGGTRILSYRMS</sequence>
<keyword evidence="2" id="KW-1185">Reference proteome</keyword>
<evidence type="ECO:0000313" key="1">
    <source>
        <dbReference type="EMBL" id="MDP9889505.1"/>
    </source>
</evidence>
<name>A0ABT9RW84_9MICC</name>
<evidence type="ECO:0008006" key="3">
    <source>
        <dbReference type="Google" id="ProtNLM"/>
    </source>
</evidence>
<organism evidence="1 2">
    <name type="scientific">Pseudarthrobacter enclensis</name>
    <dbReference type="NCBI Taxonomy" id="993070"/>
    <lineage>
        <taxon>Bacteria</taxon>
        <taxon>Bacillati</taxon>
        <taxon>Actinomycetota</taxon>
        <taxon>Actinomycetes</taxon>
        <taxon>Micrococcales</taxon>
        <taxon>Micrococcaceae</taxon>
        <taxon>Pseudarthrobacter</taxon>
    </lineage>
</organism>
<dbReference type="EMBL" id="JAUSRE010000017">
    <property type="protein sequence ID" value="MDP9889505.1"/>
    <property type="molecule type" value="Genomic_DNA"/>
</dbReference>
<evidence type="ECO:0000313" key="2">
    <source>
        <dbReference type="Proteomes" id="UP001226577"/>
    </source>
</evidence>
<gene>
    <name evidence="1" type="ORF">J2X98_003116</name>
</gene>
<dbReference type="RefSeq" id="WP_307309799.1">
    <property type="nucleotide sequence ID" value="NZ_JAUSRE010000017.1"/>
</dbReference>
<dbReference type="SUPFAM" id="SSF63829">
    <property type="entry name" value="Calcium-dependent phosphotriesterase"/>
    <property type="match status" value="1"/>
</dbReference>
<comment type="caution">
    <text evidence="1">The sequence shown here is derived from an EMBL/GenBank/DDBJ whole genome shotgun (WGS) entry which is preliminary data.</text>
</comment>
<accession>A0ABT9RW84</accession>
<dbReference type="Pfam" id="PF20055">
    <property type="entry name" value="DUF6454"/>
    <property type="match status" value="1"/>
</dbReference>
<dbReference type="InterPro" id="IPR046312">
    <property type="entry name" value="DUF6454"/>
</dbReference>
<protein>
    <recommendedName>
        <fullName evidence="3">SMP-30/Gluconolactonase/LRE-like region domain-containing protein</fullName>
    </recommendedName>
</protein>
<reference evidence="1 2" key="1">
    <citation type="submission" date="2023-07" db="EMBL/GenBank/DDBJ databases">
        <title>Sorghum-associated microbial communities from plants grown in Nebraska, USA.</title>
        <authorList>
            <person name="Schachtman D."/>
        </authorList>
    </citation>
    <scope>NUCLEOTIDE SEQUENCE [LARGE SCALE GENOMIC DNA]</scope>
    <source>
        <strain evidence="1 2">CC222</strain>
    </source>
</reference>
<dbReference type="Proteomes" id="UP001226577">
    <property type="component" value="Unassembled WGS sequence"/>
</dbReference>